<evidence type="ECO:0000259" key="3">
    <source>
        <dbReference type="Pfam" id="PF15508"/>
    </source>
</evidence>
<accession>A0A4Q4TJ76</accession>
<dbReference type="Pfam" id="PF15508">
    <property type="entry name" value="NAAA-beta"/>
    <property type="match status" value="1"/>
</dbReference>
<dbReference type="AlphaFoldDB" id="A0A4Q4TJ76"/>
<evidence type="ECO:0000313" key="5">
    <source>
        <dbReference type="Proteomes" id="UP000293360"/>
    </source>
</evidence>
<dbReference type="InterPro" id="IPR029130">
    <property type="entry name" value="Acid_ceramidase_N"/>
</dbReference>
<evidence type="ECO:0000256" key="1">
    <source>
        <dbReference type="ARBA" id="ARBA00011891"/>
    </source>
</evidence>
<gene>
    <name evidence="4" type="ORF">DL764_003649</name>
</gene>
<reference evidence="4 5" key="1">
    <citation type="submission" date="2018-06" db="EMBL/GenBank/DDBJ databases">
        <title>Complete Genomes of Monosporascus.</title>
        <authorList>
            <person name="Robinson A.J."/>
            <person name="Natvig D.O."/>
        </authorList>
    </citation>
    <scope>NUCLEOTIDE SEQUENCE [LARGE SCALE GENOMIC DNA]</scope>
    <source>
        <strain evidence="4 5">CBS 110550</strain>
    </source>
</reference>
<dbReference type="EC" id="3.5.1.23" evidence="1"/>
<evidence type="ECO:0000256" key="2">
    <source>
        <dbReference type="SAM" id="MobiDB-lite"/>
    </source>
</evidence>
<dbReference type="EMBL" id="QJNU01000163">
    <property type="protein sequence ID" value="RYP05640.1"/>
    <property type="molecule type" value="Genomic_DNA"/>
</dbReference>
<feature type="compositionally biased region" description="Basic and acidic residues" evidence="2">
    <location>
        <begin position="370"/>
        <end position="379"/>
    </location>
</feature>
<proteinExistence type="predicted"/>
<dbReference type="GO" id="GO:0017040">
    <property type="term" value="F:N-acylsphingosine amidohydrolase activity"/>
    <property type="evidence" value="ECO:0007669"/>
    <property type="project" value="UniProtKB-EC"/>
</dbReference>
<comment type="caution">
    <text evidence="4">The sequence shown here is derived from an EMBL/GenBank/DDBJ whole genome shotgun (WGS) entry which is preliminary data.</text>
</comment>
<dbReference type="PANTHER" id="PTHR28583:SF1">
    <property type="entry name" value="ACID CERAMIDASE"/>
    <property type="match status" value="1"/>
</dbReference>
<dbReference type="STRING" id="155417.A0A4Q4TJ76"/>
<organism evidence="4 5">
    <name type="scientific">Monosporascus ibericus</name>
    <dbReference type="NCBI Taxonomy" id="155417"/>
    <lineage>
        <taxon>Eukaryota</taxon>
        <taxon>Fungi</taxon>
        <taxon>Dikarya</taxon>
        <taxon>Ascomycota</taxon>
        <taxon>Pezizomycotina</taxon>
        <taxon>Sordariomycetes</taxon>
        <taxon>Xylariomycetidae</taxon>
        <taxon>Xylariales</taxon>
        <taxon>Xylariales incertae sedis</taxon>
        <taxon>Monosporascus</taxon>
    </lineage>
</organism>
<feature type="domain" description="Acid ceramidase N-terminal" evidence="3">
    <location>
        <begin position="11"/>
        <end position="67"/>
    </location>
</feature>
<sequence>MAPGSVPKRILPMYTIDLAVPPHLRYVKLAEDFGEHMRSLRYLLDSILDCLFPLAAFRWSVRLLAKMSLHRLYDNEETQEIKGISETAGVKIYLLVVFNSLLDYLLGCTSGAVRVRSASGKGSEGNGATDYSVSMRMMHFRTLDWGMDELRELLVVLEFVDSSSESPDRVIARSITYAGFVGTLTAVRQNMSLSMNFRPNHTCSTYALRRHQLLVLLGRRKSIASVFRSFILNGVPRSQEGHSAGPSAGAPPKAQTLVDQAKRLASEPCAPCYIVLCDGREAAVIEKDLFEGSIRLSTEFLVQTNHDVHHAGSSNPDESARITLNMNSAPLLGHDEWIYESTHRMNAVVSKWQRHLKKNYPTAAAGPSGSREEDGRLNRETAVPARDPSITEAALKNWLRSDPVLNECTHFQCILDPSTGRIPWIESPLDNSAEEEQ</sequence>
<dbReference type="Proteomes" id="UP000293360">
    <property type="component" value="Unassembled WGS sequence"/>
</dbReference>
<protein>
    <recommendedName>
        <fullName evidence="1">ceramidase</fullName>
        <ecNumber evidence="1">3.5.1.23</ecNumber>
    </recommendedName>
</protein>
<name>A0A4Q4TJ76_9PEZI</name>
<dbReference type="OrthoDB" id="5273684at2759"/>
<keyword evidence="5" id="KW-1185">Reference proteome</keyword>
<dbReference type="PANTHER" id="PTHR28583">
    <property type="entry name" value="ACID AMIDASE"/>
    <property type="match status" value="1"/>
</dbReference>
<feature type="region of interest" description="Disordered" evidence="2">
    <location>
        <begin position="360"/>
        <end position="388"/>
    </location>
</feature>
<evidence type="ECO:0000313" key="4">
    <source>
        <dbReference type="EMBL" id="RYP05640.1"/>
    </source>
</evidence>